<keyword evidence="3" id="KW-1185">Reference proteome</keyword>
<evidence type="ECO:0000313" key="2">
    <source>
        <dbReference type="EMBL" id="RFU80494.1"/>
    </source>
</evidence>
<dbReference type="PANTHER" id="PTHR35870:SF1">
    <property type="entry name" value="PROTEIN, PUTATIVE (AFU_ORTHOLOGUE AFUA_5G03330)-RELATED"/>
    <property type="match status" value="1"/>
</dbReference>
<protein>
    <submittedName>
        <fullName evidence="2">Uncharacterized protein</fullName>
    </submittedName>
</protein>
<dbReference type="InterPro" id="IPR025337">
    <property type="entry name" value="Questin_oxidase-like"/>
</dbReference>
<keyword evidence="1" id="KW-0560">Oxidoreductase</keyword>
<dbReference type="EMBL" id="PXOA01000106">
    <property type="protein sequence ID" value="RFU80494.1"/>
    <property type="molecule type" value="Genomic_DNA"/>
</dbReference>
<sequence length="179" mass="19975">MHYNTEYIVSYLGHERHYHSFVDFFQQEIAATVLNEYLFSRSHLTDDLLARMYVGYSHPLIHLGFGIEFEQPVLVAEALTQGAVHPDWMKRFLLGAEKAAKTKGNPSKTLIDLLSDINMDPFLSMASSLRDSDGLMDGNKLQYGILGRGAEAAIDLSSQFMISVENLDQKTAEMIGAAA</sequence>
<dbReference type="STRING" id="490622.A0A395NWS1"/>
<accession>A0A395NWS1</accession>
<comment type="caution">
    <text evidence="2">The sequence shown here is derived from an EMBL/GenBank/DDBJ whole genome shotgun (WGS) entry which is preliminary data.</text>
</comment>
<dbReference type="GO" id="GO:0016491">
    <property type="term" value="F:oxidoreductase activity"/>
    <property type="evidence" value="ECO:0007669"/>
    <property type="project" value="UniProtKB-KW"/>
</dbReference>
<proteinExistence type="predicted"/>
<organism evidence="2 3">
    <name type="scientific">Trichoderma arundinaceum</name>
    <dbReference type="NCBI Taxonomy" id="490622"/>
    <lineage>
        <taxon>Eukaryota</taxon>
        <taxon>Fungi</taxon>
        <taxon>Dikarya</taxon>
        <taxon>Ascomycota</taxon>
        <taxon>Pezizomycotina</taxon>
        <taxon>Sordariomycetes</taxon>
        <taxon>Hypocreomycetidae</taxon>
        <taxon>Hypocreales</taxon>
        <taxon>Hypocreaceae</taxon>
        <taxon>Trichoderma</taxon>
    </lineage>
</organism>
<reference evidence="2 3" key="1">
    <citation type="journal article" date="2018" name="PLoS Pathog.">
        <title>Evolution of structural diversity of trichothecenes, a family of toxins produced by plant pathogenic and entomopathogenic fungi.</title>
        <authorList>
            <person name="Proctor R.H."/>
            <person name="McCormick S.P."/>
            <person name="Kim H.S."/>
            <person name="Cardoza R.E."/>
            <person name="Stanley A.M."/>
            <person name="Lindo L."/>
            <person name="Kelly A."/>
            <person name="Brown D.W."/>
            <person name="Lee T."/>
            <person name="Vaughan M.M."/>
            <person name="Alexander N.J."/>
            <person name="Busman M."/>
            <person name="Gutierrez S."/>
        </authorList>
    </citation>
    <scope>NUCLEOTIDE SEQUENCE [LARGE SCALE GENOMIC DNA]</scope>
    <source>
        <strain evidence="2 3">IBT 40837</strain>
    </source>
</reference>
<evidence type="ECO:0000313" key="3">
    <source>
        <dbReference type="Proteomes" id="UP000266272"/>
    </source>
</evidence>
<name>A0A395NWS1_TRIAR</name>
<dbReference type="OrthoDB" id="10004862at2759"/>
<dbReference type="Proteomes" id="UP000266272">
    <property type="component" value="Unassembled WGS sequence"/>
</dbReference>
<dbReference type="Pfam" id="PF14027">
    <property type="entry name" value="Questin_oxidase"/>
    <property type="match status" value="1"/>
</dbReference>
<dbReference type="PANTHER" id="PTHR35870">
    <property type="entry name" value="PROTEIN, PUTATIVE (AFU_ORTHOLOGUE AFUA_5G03330)-RELATED"/>
    <property type="match status" value="1"/>
</dbReference>
<dbReference type="AlphaFoldDB" id="A0A395NWS1"/>
<evidence type="ECO:0000256" key="1">
    <source>
        <dbReference type="ARBA" id="ARBA00023002"/>
    </source>
</evidence>
<gene>
    <name evidence="2" type="ORF">TARUN_1705</name>
</gene>